<protein>
    <submittedName>
        <fullName evidence="3">PEP-CTERM sorting domain-containing protein</fullName>
    </submittedName>
</protein>
<dbReference type="Proteomes" id="UP001595840">
    <property type="component" value="Unassembled WGS sequence"/>
</dbReference>
<keyword evidence="1" id="KW-1133">Transmembrane helix</keyword>
<reference evidence="4" key="1">
    <citation type="journal article" date="2019" name="Int. J. Syst. Evol. Microbiol.">
        <title>The Global Catalogue of Microorganisms (GCM) 10K type strain sequencing project: providing services to taxonomists for standard genome sequencing and annotation.</title>
        <authorList>
            <consortium name="The Broad Institute Genomics Platform"/>
            <consortium name="The Broad Institute Genome Sequencing Center for Infectious Disease"/>
            <person name="Wu L."/>
            <person name="Ma J."/>
        </authorList>
    </citation>
    <scope>NUCLEOTIDE SEQUENCE [LARGE SCALE GENOMIC DNA]</scope>
    <source>
        <strain evidence="4">CECT 8570</strain>
    </source>
</reference>
<dbReference type="NCBIfam" id="TIGR02595">
    <property type="entry name" value="PEP_CTERM"/>
    <property type="match status" value="1"/>
</dbReference>
<evidence type="ECO:0000313" key="4">
    <source>
        <dbReference type="Proteomes" id="UP001595840"/>
    </source>
</evidence>
<comment type="caution">
    <text evidence="3">The sequence shown here is derived from an EMBL/GenBank/DDBJ whole genome shotgun (WGS) entry which is preliminary data.</text>
</comment>
<dbReference type="Pfam" id="PF07589">
    <property type="entry name" value="PEP-CTERM"/>
    <property type="match status" value="1"/>
</dbReference>
<keyword evidence="1" id="KW-0812">Transmembrane</keyword>
<feature type="domain" description="Ice-binding protein C-terminal" evidence="2">
    <location>
        <begin position="99"/>
        <end position="118"/>
    </location>
</feature>
<sequence length="136" mass="14923">MRHLLITLLVVHSLARADVIDSTDDTLGVSSATQQPLRGIVAEAVATNSAAVKPLFWLSILPVQDPLLAQQSLPASANPLPLSSQYWQPTESQVPWPLPEPGTLLLFGAGILLVFVARHVRFANQRRKSRRQTRTD</sequence>
<accession>A0ABV8V245</accession>
<name>A0ABV8V245_9GAMM</name>
<dbReference type="RefSeq" id="WP_290259911.1">
    <property type="nucleotide sequence ID" value="NZ_JAUFQG010000004.1"/>
</dbReference>
<organism evidence="3 4">
    <name type="scientific">Simiduia curdlanivorans</name>
    <dbReference type="NCBI Taxonomy" id="1492769"/>
    <lineage>
        <taxon>Bacteria</taxon>
        <taxon>Pseudomonadati</taxon>
        <taxon>Pseudomonadota</taxon>
        <taxon>Gammaproteobacteria</taxon>
        <taxon>Cellvibrionales</taxon>
        <taxon>Cellvibrionaceae</taxon>
        <taxon>Simiduia</taxon>
    </lineage>
</organism>
<proteinExistence type="predicted"/>
<evidence type="ECO:0000313" key="3">
    <source>
        <dbReference type="EMBL" id="MFC4361320.1"/>
    </source>
</evidence>
<dbReference type="InterPro" id="IPR013424">
    <property type="entry name" value="Ice-binding_C"/>
</dbReference>
<feature type="transmembrane region" description="Helical" evidence="1">
    <location>
        <begin position="102"/>
        <end position="120"/>
    </location>
</feature>
<gene>
    <name evidence="3" type="ORF">ACFOX3_03340</name>
</gene>
<keyword evidence="4" id="KW-1185">Reference proteome</keyword>
<evidence type="ECO:0000259" key="2">
    <source>
        <dbReference type="Pfam" id="PF07589"/>
    </source>
</evidence>
<evidence type="ECO:0000256" key="1">
    <source>
        <dbReference type="SAM" id="Phobius"/>
    </source>
</evidence>
<dbReference type="EMBL" id="JBHSCX010000003">
    <property type="protein sequence ID" value="MFC4361320.1"/>
    <property type="molecule type" value="Genomic_DNA"/>
</dbReference>
<keyword evidence="1" id="KW-0472">Membrane</keyword>